<gene>
    <name evidence="1" type="ORF">WL1483_1784</name>
</gene>
<reference evidence="1 2" key="2">
    <citation type="journal article" date="2016" name="Genome Announc.">
        <title>Complete Genome Sequence of the Highly Virulent Aeromonas schubertii Strain WL1483, Isolated from Diseased Snakehead Fish (Channa argus) in China.</title>
        <authorList>
            <person name="Liu L."/>
            <person name="Li N."/>
            <person name="Zhang D."/>
            <person name="Fu X."/>
            <person name="Shi C."/>
            <person name="Lin Q."/>
            <person name="Hao G."/>
        </authorList>
    </citation>
    <scope>NUCLEOTIDE SEQUENCE [LARGE SCALE GENOMIC DNA]</scope>
    <source>
        <strain evidence="1 2">WL1483</strain>
    </source>
</reference>
<dbReference type="EMBL" id="CP013067">
    <property type="protein sequence ID" value="ALP41203.1"/>
    <property type="molecule type" value="Genomic_DNA"/>
</dbReference>
<proteinExistence type="predicted"/>
<evidence type="ECO:0000313" key="1">
    <source>
        <dbReference type="EMBL" id="ALP41203.1"/>
    </source>
</evidence>
<dbReference type="Proteomes" id="UP000058114">
    <property type="component" value="Chromosome"/>
</dbReference>
<dbReference type="KEGG" id="asr:WL1483_1784"/>
<dbReference type="AlphaFoldDB" id="A0A0S2SHK6"/>
<name>A0A0S2SHK6_9GAMM</name>
<sequence length="49" mass="5919">MEGIVMPGRRRVELLDLRHRFIESSIEKEGSSKGMDLYREEEYAKYKRE</sequence>
<organism evidence="1 2">
    <name type="scientific">Aeromonas schubertii</name>
    <dbReference type="NCBI Taxonomy" id="652"/>
    <lineage>
        <taxon>Bacteria</taxon>
        <taxon>Pseudomonadati</taxon>
        <taxon>Pseudomonadota</taxon>
        <taxon>Gammaproteobacteria</taxon>
        <taxon>Aeromonadales</taxon>
        <taxon>Aeromonadaceae</taxon>
        <taxon>Aeromonas</taxon>
    </lineage>
</organism>
<dbReference type="PATRIC" id="fig|652.5.peg.358"/>
<protein>
    <submittedName>
        <fullName evidence="1">Uncharacterized protein</fullName>
    </submittedName>
</protein>
<reference evidence="2" key="1">
    <citation type="submission" date="2015-10" db="EMBL/GenBank/DDBJ databases">
        <title>Complete Genome Sequence of Aeromonas schubertii strain WL1483.</title>
        <authorList>
            <person name="Liu L."/>
        </authorList>
    </citation>
    <scope>NUCLEOTIDE SEQUENCE [LARGE SCALE GENOMIC DNA]</scope>
    <source>
        <strain evidence="2">WL1483</strain>
    </source>
</reference>
<evidence type="ECO:0000313" key="2">
    <source>
        <dbReference type="Proteomes" id="UP000058114"/>
    </source>
</evidence>
<accession>A0A0S2SHK6</accession>